<evidence type="ECO:0000256" key="4">
    <source>
        <dbReference type="ARBA" id="ARBA00022692"/>
    </source>
</evidence>
<feature type="transmembrane region" description="Helical" evidence="8">
    <location>
        <begin position="262"/>
        <end position="283"/>
    </location>
</feature>
<feature type="chain" id="PRO_5043746874" evidence="9">
    <location>
        <begin position="25"/>
        <end position="355"/>
    </location>
</feature>
<dbReference type="PANTHER" id="PTHR11040">
    <property type="entry name" value="ZINC/IRON TRANSPORTER"/>
    <property type="match status" value="1"/>
</dbReference>
<keyword evidence="5 8" id="KW-1133">Transmembrane helix</keyword>
<dbReference type="AlphaFoldDB" id="A0AAX6EDZ6"/>
<keyword evidence="7 8" id="KW-0472">Membrane</keyword>
<accession>A0AAX6EDZ6</accession>
<feature type="transmembrane region" description="Helical" evidence="8">
    <location>
        <begin position="85"/>
        <end position="108"/>
    </location>
</feature>
<feature type="transmembrane region" description="Helical" evidence="8">
    <location>
        <begin position="335"/>
        <end position="354"/>
    </location>
</feature>
<proteinExistence type="inferred from homology"/>
<dbReference type="GO" id="GO:0005385">
    <property type="term" value="F:zinc ion transmembrane transporter activity"/>
    <property type="evidence" value="ECO:0007669"/>
    <property type="project" value="InterPro"/>
</dbReference>
<evidence type="ECO:0000313" key="10">
    <source>
        <dbReference type="EMBL" id="KAJ6802190.1"/>
    </source>
</evidence>
<comment type="subcellular location">
    <subcellularLocation>
        <location evidence="1 8">Membrane</location>
        <topology evidence="1 8">Multi-pass membrane protein</topology>
    </subcellularLocation>
</comment>
<evidence type="ECO:0000256" key="6">
    <source>
        <dbReference type="ARBA" id="ARBA00023065"/>
    </source>
</evidence>
<comment type="caution">
    <text evidence="8">Lacks conserved residue(s) required for the propagation of feature annotation.</text>
</comment>
<dbReference type="EMBL" id="JANAVB010037418">
    <property type="protein sequence ID" value="KAJ6802190.1"/>
    <property type="molecule type" value="Genomic_DNA"/>
</dbReference>
<comment type="similarity">
    <text evidence="2 8">Belongs to the ZIP transporter (TC 2.A.5) family.</text>
</comment>
<keyword evidence="11" id="KW-1185">Reference proteome</keyword>
<evidence type="ECO:0000256" key="9">
    <source>
        <dbReference type="SAM" id="SignalP"/>
    </source>
</evidence>
<sequence>MEFSCTKLLVFLTFTLSLPLHSLSSSSSPSSCDCTTSTAAAGHDRAAALELKLVAIASILAAGALGVLLPVAGRRVSPLLRPESDAFFVIKAFAAGVILATALIHILPNAFERLTSPCLGEAWRRFPVAGFVAMGSALATMTVDSLATGYYKRSQISKALPVDDDDDGGMGQVDTGHVHVHVHAPADTADQSPADTIRHRVISQVLELGIVVHSVIIGVSLGTSKSPSTIRPLLGALSFHQFFEGIGLGGCIVQAKFKARATVVMAIFFSLTTPIGIGLGIAVSSGYDGGSSAALSVEGIFDAAASGILIYMALVDLLAADFTSVRMQTDLRLQLQAHFALLLGAGAMSVLALWA</sequence>
<evidence type="ECO:0000313" key="11">
    <source>
        <dbReference type="Proteomes" id="UP001140949"/>
    </source>
</evidence>
<dbReference type="InterPro" id="IPR003689">
    <property type="entry name" value="ZIP"/>
</dbReference>
<feature type="transmembrane region" description="Helical" evidence="8">
    <location>
        <begin position="303"/>
        <end position="323"/>
    </location>
</feature>
<evidence type="ECO:0000256" key="2">
    <source>
        <dbReference type="ARBA" id="ARBA00006939"/>
    </source>
</evidence>
<feature type="signal peptide" evidence="9">
    <location>
        <begin position="1"/>
        <end position="24"/>
    </location>
</feature>
<name>A0AAX6EDZ6_IRIPA</name>
<dbReference type="Pfam" id="PF02535">
    <property type="entry name" value="Zip"/>
    <property type="match status" value="1"/>
</dbReference>
<dbReference type="NCBIfam" id="TIGR00820">
    <property type="entry name" value="zip"/>
    <property type="match status" value="1"/>
</dbReference>
<evidence type="ECO:0000256" key="3">
    <source>
        <dbReference type="ARBA" id="ARBA00022448"/>
    </source>
</evidence>
<dbReference type="GO" id="GO:0005886">
    <property type="term" value="C:plasma membrane"/>
    <property type="evidence" value="ECO:0007669"/>
    <property type="project" value="TreeGrafter"/>
</dbReference>
<feature type="transmembrane region" description="Helical" evidence="8">
    <location>
        <begin position="51"/>
        <end position="73"/>
    </location>
</feature>
<evidence type="ECO:0000256" key="5">
    <source>
        <dbReference type="ARBA" id="ARBA00022989"/>
    </source>
</evidence>
<keyword evidence="4 8" id="KW-0812">Transmembrane</keyword>
<reference evidence="10" key="2">
    <citation type="submission" date="2023-04" db="EMBL/GenBank/DDBJ databases">
        <authorList>
            <person name="Bruccoleri R.E."/>
            <person name="Oakeley E.J."/>
            <person name="Faust A.-M."/>
            <person name="Dessus-Babus S."/>
            <person name="Altorfer M."/>
            <person name="Burckhardt D."/>
            <person name="Oertli M."/>
            <person name="Naumann U."/>
            <person name="Petersen F."/>
            <person name="Wong J."/>
        </authorList>
    </citation>
    <scope>NUCLEOTIDE SEQUENCE</scope>
    <source>
        <strain evidence="10">GSM-AAB239-AS_SAM_17_03QT</strain>
        <tissue evidence="10">Leaf</tissue>
    </source>
</reference>
<reference evidence="10" key="1">
    <citation type="journal article" date="2023" name="GigaByte">
        <title>Genome assembly of the bearded iris, Iris pallida Lam.</title>
        <authorList>
            <person name="Bruccoleri R.E."/>
            <person name="Oakeley E.J."/>
            <person name="Faust A.M.E."/>
            <person name="Altorfer M."/>
            <person name="Dessus-Babus S."/>
            <person name="Burckhardt D."/>
            <person name="Oertli M."/>
            <person name="Naumann U."/>
            <person name="Petersen F."/>
            <person name="Wong J."/>
        </authorList>
    </citation>
    <scope>NUCLEOTIDE SEQUENCE</scope>
    <source>
        <strain evidence="10">GSM-AAB239-AS_SAM_17_03QT</strain>
    </source>
</reference>
<keyword evidence="6 8" id="KW-0406">Ion transport</keyword>
<dbReference type="InterPro" id="IPR004698">
    <property type="entry name" value="Zn/Fe_permease_fun/pln"/>
</dbReference>
<feature type="transmembrane region" description="Helical" evidence="8">
    <location>
        <begin position="128"/>
        <end position="151"/>
    </location>
</feature>
<dbReference type="Proteomes" id="UP001140949">
    <property type="component" value="Unassembled WGS sequence"/>
</dbReference>
<keyword evidence="3 8" id="KW-0813">Transport</keyword>
<comment type="caution">
    <text evidence="10">The sequence shown here is derived from an EMBL/GenBank/DDBJ whole genome shotgun (WGS) entry which is preliminary data.</text>
</comment>
<gene>
    <name evidence="10" type="ORF">M6B38_193995</name>
</gene>
<evidence type="ECO:0000256" key="1">
    <source>
        <dbReference type="ARBA" id="ARBA00004141"/>
    </source>
</evidence>
<organism evidence="10 11">
    <name type="scientific">Iris pallida</name>
    <name type="common">Sweet iris</name>
    <dbReference type="NCBI Taxonomy" id="29817"/>
    <lineage>
        <taxon>Eukaryota</taxon>
        <taxon>Viridiplantae</taxon>
        <taxon>Streptophyta</taxon>
        <taxon>Embryophyta</taxon>
        <taxon>Tracheophyta</taxon>
        <taxon>Spermatophyta</taxon>
        <taxon>Magnoliopsida</taxon>
        <taxon>Liliopsida</taxon>
        <taxon>Asparagales</taxon>
        <taxon>Iridaceae</taxon>
        <taxon>Iridoideae</taxon>
        <taxon>Irideae</taxon>
        <taxon>Iris</taxon>
    </lineage>
</organism>
<protein>
    <submittedName>
        <fullName evidence="10">Zinc transporter 4</fullName>
    </submittedName>
</protein>
<dbReference type="PANTHER" id="PTHR11040:SF181">
    <property type="entry name" value="ZINC TRANSPORTER 1"/>
    <property type="match status" value="1"/>
</dbReference>
<evidence type="ECO:0000256" key="7">
    <source>
        <dbReference type="ARBA" id="ARBA00023136"/>
    </source>
</evidence>
<keyword evidence="9" id="KW-0732">Signal</keyword>
<evidence type="ECO:0000256" key="8">
    <source>
        <dbReference type="RuleBase" id="RU362088"/>
    </source>
</evidence>